<comment type="caution">
    <text evidence="1">The sequence shown here is derived from an EMBL/GenBank/DDBJ whole genome shotgun (WGS) entry which is preliminary data.</text>
</comment>
<keyword evidence="2" id="KW-1185">Reference proteome</keyword>
<sequence length="146" mass="16973">MYERMLNKQQIPDEAEIKVYVGKAAFTRMTALENILSSEYDLKKELRFPFGNHYGWGMKYSHKTMHLCYAFFEKDAFTVMVQVGDRQVSALIGERMSKQAKRLWNERYPCGDNGGWVNVRILSDLDLKDALLFIHAKKKPTSISIN</sequence>
<dbReference type="InterPro" id="IPR024265">
    <property type="entry name" value="DUF3788"/>
</dbReference>
<organism evidence="1 2">
    <name type="scientific">Copranaerobaculum intestinale</name>
    <dbReference type="NCBI Taxonomy" id="2692629"/>
    <lineage>
        <taxon>Bacteria</taxon>
        <taxon>Bacillati</taxon>
        <taxon>Bacillota</taxon>
        <taxon>Erysipelotrichia</taxon>
        <taxon>Erysipelotrichales</taxon>
        <taxon>Erysipelotrichaceae</taxon>
        <taxon>Copranaerobaculum</taxon>
    </lineage>
</organism>
<evidence type="ECO:0000313" key="2">
    <source>
        <dbReference type="Proteomes" id="UP000434036"/>
    </source>
</evidence>
<dbReference type="Pfam" id="PF12663">
    <property type="entry name" value="DUF3788"/>
    <property type="match status" value="1"/>
</dbReference>
<gene>
    <name evidence="1" type="ORF">GSF08_09375</name>
</gene>
<dbReference type="AlphaFoldDB" id="A0A6N8U7I6"/>
<protein>
    <submittedName>
        <fullName evidence="1">DUF3788 family protein</fullName>
    </submittedName>
</protein>
<name>A0A6N8U7I6_9FIRM</name>
<reference evidence="1 2" key="1">
    <citation type="submission" date="2019-12" db="EMBL/GenBank/DDBJ databases">
        <authorList>
            <person name="Yang R."/>
        </authorList>
    </citation>
    <scope>NUCLEOTIDE SEQUENCE [LARGE SCALE GENOMIC DNA]</scope>
    <source>
        <strain evidence="1 2">DONG20-135</strain>
    </source>
</reference>
<accession>A0A6N8U7I6</accession>
<dbReference type="EMBL" id="WUUQ01000003">
    <property type="protein sequence ID" value="MXQ74148.1"/>
    <property type="molecule type" value="Genomic_DNA"/>
</dbReference>
<dbReference type="Proteomes" id="UP000434036">
    <property type="component" value="Unassembled WGS sequence"/>
</dbReference>
<reference evidence="1 2" key="2">
    <citation type="submission" date="2020-01" db="EMBL/GenBank/DDBJ databases">
        <title>Clostridiaceae sp. nov. isolated from the gut of human by culturomics.</title>
        <authorList>
            <person name="Chang Y."/>
        </authorList>
    </citation>
    <scope>NUCLEOTIDE SEQUENCE [LARGE SCALE GENOMIC DNA]</scope>
    <source>
        <strain evidence="1 2">DONG20-135</strain>
    </source>
</reference>
<evidence type="ECO:0000313" key="1">
    <source>
        <dbReference type="EMBL" id="MXQ74148.1"/>
    </source>
</evidence>
<proteinExistence type="predicted"/>